<accession>A0A9K3HQT7</accession>
<keyword evidence="1" id="KW-0812">Transmembrane</keyword>
<organism evidence="2 3">
    <name type="scientific">Helianthus annuus</name>
    <name type="common">Common sunflower</name>
    <dbReference type="NCBI Taxonomy" id="4232"/>
    <lineage>
        <taxon>Eukaryota</taxon>
        <taxon>Viridiplantae</taxon>
        <taxon>Streptophyta</taxon>
        <taxon>Embryophyta</taxon>
        <taxon>Tracheophyta</taxon>
        <taxon>Spermatophyta</taxon>
        <taxon>Magnoliopsida</taxon>
        <taxon>eudicotyledons</taxon>
        <taxon>Gunneridae</taxon>
        <taxon>Pentapetalae</taxon>
        <taxon>asterids</taxon>
        <taxon>campanulids</taxon>
        <taxon>Asterales</taxon>
        <taxon>Asteraceae</taxon>
        <taxon>Asteroideae</taxon>
        <taxon>Heliantheae alliance</taxon>
        <taxon>Heliantheae</taxon>
        <taxon>Helianthus</taxon>
    </lineage>
</organism>
<dbReference type="AlphaFoldDB" id="A0A9K3HQT7"/>
<evidence type="ECO:0000313" key="3">
    <source>
        <dbReference type="Proteomes" id="UP000215914"/>
    </source>
</evidence>
<evidence type="ECO:0000256" key="1">
    <source>
        <dbReference type="SAM" id="Phobius"/>
    </source>
</evidence>
<dbReference type="Gramene" id="mRNA:HanXRQr2_Chr11g0502281">
    <property type="protein sequence ID" value="mRNA:HanXRQr2_Chr11g0502281"/>
    <property type="gene ID" value="HanXRQr2_Chr11g0502281"/>
</dbReference>
<dbReference type="EMBL" id="MNCJ02000326">
    <property type="protein sequence ID" value="KAF5782952.1"/>
    <property type="molecule type" value="Genomic_DNA"/>
</dbReference>
<keyword evidence="1" id="KW-1133">Transmembrane helix</keyword>
<reference evidence="2" key="1">
    <citation type="journal article" date="2017" name="Nature">
        <title>The sunflower genome provides insights into oil metabolism, flowering and Asterid evolution.</title>
        <authorList>
            <person name="Badouin H."/>
            <person name="Gouzy J."/>
            <person name="Grassa C.J."/>
            <person name="Murat F."/>
            <person name="Staton S.E."/>
            <person name="Cottret L."/>
            <person name="Lelandais-Briere C."/>
            <person name="Owens G.L."/>
            <person name="Carrere S."/>
            <person name="Mayjonade B."/>
            <person name="Legrand L."/>
            <person name="Gill N."/>
            <person name="Kane N.C."/>
            <person name="Bowers J.E."/>
            <person name="Hubner S."/>
            <person name="Bellec A."/>
            <person name="Berard A."/>
            <person name="Berges H."/>
            <person name="Blanchet N."/>
            <person name="Boniface M.C."/>
            <person name="Brunel D."/>
            <person name="Catrice O."/>
            <person name="Chaidir N."/>
            <person name="Claudel C."/>
            <person name="Donnadieu C."/>
            <person name="Faraut T."/>
            <person name="Fievet G."/>
            <person name="Helmstetter N."/>
            <person name="King M."/>
            <person name="Knapp S.J."/>
            <person name="Lai Z."/>
            <person name="Le Paslier M.C."/>
            <person name="Lippi Y."/>
            <person name="Lorenzon L."/>
            <person name="Mandel J.R."/>
            <person name="Marage G."/>
            <person name="Marchand G."/>
            <person name="Marquand E."/>
            <person name="Bret-Mestries E."/>
            <person name="Morien E."/>
            <person name="Nambeesan S."/>
            <person name="Nguyen T."/>
            <person name="Pegot-Espagnet P."/>
            <person name="Pouilly N."/>
            <person name="Raftis F."/>
            <person name="Sallet E."/>
            <person name="Schiex T."/>
            <person name="Thomas J."/>
            <person name="Vandecasteele C."/>
            <person name="Vares D."/>
            <person name="Vear F."/>
            <person name="Vautrin S."/>
            <person name="Crespi M."/>
            <person name="Mangin B."/>
            <person name="Burke J.M."/>
            <person name="Salse J."/>
            <person name="Munos S."/>
            <person name="Vincourt P."/>
            <person name="Rieseberg L.H."/>
            <person name="Langlade N.B."/>
        </authorList>
    </citation>
    <scope>NUCLEOTIDE SEQUENCE</scope>
    <source>
        <tissue evidence="2">Leaves</tissue>
    </source>
</reference>
<keyword evidence="1" id="KW-0472">Membrane</keyword>
<name>A0A9K3HQT7_HELAN</name>
<comment type="caution">
    <text evidence="2">The sequence shown here is derived from an EMBL/GenBank/DDBJ whole genome shotgun (WGS) entry which is preliminary data.</text>
</comment>
<proteinExistence type="predicted"/>
<feature type="transmembrane region" description="Helical" evidence="1">
    <location>
        <begin position="6"/>
        <end position="26"/>
    </location>
</feature>
<reference evidence="2" key="2">
    <citation type="submission" date="2020-06" db="EMBL/GenBank/DDBJ databases">
        <title>Helianthus annuus Genome sequencing and assembly Release 2.</title>
        <authorList>
            <person name="Gouzy J."/>
            <person name="Langlade N."/>
            <person name="Munos S."/>
        </authorList>
    </citation>
    <scope>NUCLEOTIDE SEQUENCE</scope>
    <source>
        <tissue evidence="2">Leaves</tissue>
    </source>
</reference>
<evidence type="ECO:0000313" key="2">
    <source>
        <dbReference type="EMBL" id="KAF5782952.1"/>
    </source>
</evidence>
<protein>
    <submittedName>
        <fullName evidence="2">Uncharacterized protein</fullName>
    </submittedName>
</protein>
<gene>
    <name evidence="2" type="ORF">HanXRQr2_Chr11g0502281</name>
</gene>
<keyword evidence="3" id="KW-1185">Reference proteome</keyword>
<dbReference type="Proteomes" id="UP000215914">
    <property type="component" value="Unassembled WGS sequence"/>
</dbReference>
<sequence>MSIQLPTDALLGVFVILDLIFCLILMRRIHWNLMGKVGEA</sequence>